<dbReference type="EMBL" id="ML742032">
    <property type="protein sequence ID" value="KAE8154113.1"/>
    <property type="molecule type" value="Genomic_DNA"/>
</dbReference>
<protein>
    <recommendedName>
        <fullName evidence="3">Aminoglycoside phosphotransferase domain-containing protein</fullName>
    </recommendedName>
</protein>
<gene>
    <name evidence="1" type="ORF">BDV25DRAFT_148265</name>
</gene>
<proteinExistence type="predicted"/>
<dbReference type="AlphaFoldDB" id="A0A5N6U636"/>
<name>A0A5N6U636_ASPAV</name>
<dbReference type="InterPro" id="IPR011009">
    <property type="entry name" value="Kinase-like_dom_sf"/>
</dbReference>
<evidence type="ECO:0000313" key="2">
    <source>
        <dbReference type="Proteomes" id="UP000325780"/>
    </source>
</evidence>
<evidence type="ECO:0008006" key="3">
    <source>
        <dbReference type="Google" id="ProtNLM"/>
    </source>
</evidence>
<evidence type="ECO:0000313" key="1">
    <source>
        <dbReference type="EMBL" id="KAE8154113.1"/>
    </source>
</evidence>
<keyword evidence="2" id="KW-1185">Reference proteome</keyword>
<reference evidence="1 2" key="1">
    <citation type="submission" date="2019-04" db="EMBL/GenBank/DDBJ databases">
        <title>Friends and foes A comparative genomics study of 23 Aspergillus species from section Flavi.</title>
        <authorList>
            <consortium name="DOE Joint Genome Institute"/>
            <person name="Kjaerbolling I."/>
            <person name="Vesth T."/>
            <person name="Frisvad J.C."/>
            <person name="Nybo J.L."/>
            <person name="Theobald S."/>
            <person name="Kildgaard S."/>
            <person name="Isbrandt T."/>
            <person name="Kuo A."/>
            <person name="Sato A."/>
            <person name="Lyhne E.K."/>
            <person name="Kogle M.E."/>
            <person name="Wiebenga A."/>
            <person name="Kun R.S."/>
            <person name="Lubbers R.J."/>
            <person name="Makela M.R."/>
            <person name="Barry K."/>
            <person name="Chovatia M."/>
            <person name="Clum A."/>
            <person name="Daum C."/>
            <person name="Haridas S."/>
            <person name="He G."/>
            <person name="LaButti K."/>
            <person name="Lipzen A."/>
            <person name="Mondo S."/>
            <person name="Riley R."/>
            <person name="Salamov A."/>
            <person name="Simmons B.A."/>
            <person name="Magnuson J.K."/>
            <person name="Henrissat B."/>
            <person name="Mortensen U.H."/>
            <person name="Larsen T.O."/>
            <person name="Devries R.P."/>
            <person name="Grigoriev I.V."/>
            <person name="Machida M."/>
            <person name="Baker S.E."/>
            <person name="Andersen M.R."/>
        </authorList>
    </citation>
    <scope>NUCLEOTIDE SEQUENCE [LARGE SCALE GENOMIC DNA]</scope>
    <source>
        <strain evidence="1 2">IBT 18842</strain>
    </source>
</reference>
<dbReference type="SUPFAM" id="SSF56112">
    <property type="entry name" value="Protein kinase-like (PK-like)"/>
    <property type="match status" value="1"/>
</dbReference>
<dbReference type="OrthoDB" id="5401170at2759"/>
<sequence>MTTQPGRGWFGSKWLKQTIHFADLPSSWRIVQKLQEQETIFLQDDYRSSGLYSESIGIFLCEEIGTSTPAIMKIRMQVPNTVDDPSSSRTFIQPPEKDICGRTSQEIDALMALTKAECSCTPKYFASKHTNQTPDDWVPGGFLDYIVMEKMEGVTLSEEYLRELSQREQQELRNAFKSSYLECQERRFYHLDASLSNLIWNKQKMKCYIVDWEARVRKAYSWDDEEYLRWGLL</sequence>
<dbReference type="Proteomes" id="UP000325780">
    <property type="component" value="Unassembled WGS sequence"/>
</dbReference>
<accession>A0A5N6U636</accession>
<organism evidence="1 2">
    <name type="scientific">Aspergillus avenaceus</name>
    <dbReference type="NCBI Taxonomy" id="36643"/>
    <lineage>
        <taxon>Eukaryota</taxon>
        <taxon>Fungi</taxon>
        <taxon>Dikarya</taxon>
        <taxon>Ascomycota</taxon>
        <taxon>Pezizomycotina</taxon>
        <taxon>Eurotiomycetes</taxon>
        <taxon>Eurotiomycetidae</taxon>
        <taxon>Eurotiales</taxon>
        <taxon>Aspergillaceae</taxon>
        <taxon>Aspergillus</taxon>
        <taxon>Aspergillus subgen. Circumdati</taxon>
    </lineage>
</organism>